<dbReference type="HOGENOM" id="CLU_1808823_0_0_1"/>
<keyword evidence="2" id="KW-1185">Reference proteome</keyword>
<proteinExistence type="predicted"/>
<organism evidence="1 2">
    <name type="scientific">Amborella trichopoda</name>
    <dbReference type="NCBI Taxonomy" id="13333"/>
    <lineage>
        <taxon>Eukaryota</taxon>
        <taxon>Viridiplantae</taxon>
        <taxon>Streptophyta</taxon>
        <taxon>Embryophyta</taxon>
        <taxon>Tracheophyta</taxon>
        <taxon>Spermatophyta</taxon>
        <taxon>Magnoliopsida</taxon>
        <taxon>Amborellales</taxon>
        <taxon>Amborellaceae</taxon>
        <taxon>Amborella</taxon>
    </lineage>
</organism>
<sequence>MMQDPPVVNEIQRQMGRDMVKAIFRVSKNSSMMNLRTILPQVSPKISFSSTMGVDEGKLCRVNIGKAKAYIESEKRELHKLIALYFSHSEIIGHDSRELYIALQRVITITDYMIRAHNDLLKTRESMEITKKQMKEKALEARE</sequence>
<name>U5DC77_AMBTC</name>
<evidence type="ECO:0000313" key="1">
    <source>
        <dbReference type="EMBL" id="ERN19840.1"/>
    </source>
</evidence>
<dbReference type="Proteomes" id="UP000017836">
    <property type="component" value="Unassembled WGS sequence"/>
</dbReference>
<dbReference type="Gramene" id="ERN19840">
    <property type="protein sequence ID" value="ERN19840"/>
    <property type="gene ID" value="AMTR_s00064p00201240"/>
</dbReference>
<reference evidence="2" key="1">
    <citation type="journal article" date="2013" name="Science">
        <title>The Amborella genome and the evolution of flowering plants.</title>
        <authorList>
            <consortium name="Amborella Genome Project"/>
        </authorList>
    </citation>
    <scope>NUCLEOTIDE SEQUENCE [LARGE SCALE GENOMIC DNA]</scope>
</reference>
<evidence type="ECO:0000313" key="2">
    <source>
        <dbReference type="Proteomes" id="UP000017836"/>
    </source>
</evidence>
<accession>U5DC77</accession>
<gene>
    <name evidence="1" type="ORF">AMTR_s00064p00201240</name>
</gene>
<protein>
    <submittedName>
        <fullName evidence="1">Uncharacterized protein</fullName>
    </submittedName>
</protein>
<dbReference type="AlphaFoldDB" id="U5DC77"/>
<dbReference type="EMBL" id="KI392064">
    <property type="protein sequence ID" value="ERN19840.1"/>
    <property type="molecule type" value="Genomic_DNA"/>
</dbReference>